<feature type="region of interest" description="Disordered" evidence="1">
    <location>
        <begin position="370"/>
        <end position="451"/>
    </location>
</feature>
<feature type="chain" id="PRO_5011683227" description="TPR repeat" evidence="2">
    <location>
        <begin position="27"/>
        <end position="451"/>
    </location>
</feature>
<dbReference type="RefSeq" id="WP_092816418.1">
    <property type="nucleotide sequence ID" value="NZ_FMVW01000012.1"/>
</dbReference>
<dbReference type="Gene3D" id="1.25.40.10">
    <property type="entry name" value="Tetratricopeptide repeat domain"/>
    <property type="match status" value="1"/>
</dbReference>
<sequence>MKPLSAPAFVVAATLLSTGLASSAFAQSGTPLTPPDAMGGQAPGHPKATLPSPIPPKAPGTATVDGLGAQIPSEEIDSRQLENRIDQSLKDAGLVPDSNVDRAYGAFQRGHFLTAFAIALQQAEAGRTAAQTLLGELLSRGLGVKTDYKEAAGWYELAAKAGDREALYALGRLYLDGRGVDQDDAKAAEYFQRAADLGQPVAERELAYLLLQGKGVEKNPMLAAAHLRNAARAGDSDAQYALAGLYREGVGVVGNPAEAARWYATAARNGHIPSQIEYAIMLFNGEGLRKDEKTAAQWFRQAALADNPVGELRYAKLLKDGLGVEKDEVEAARWYLIARSHGLKEPFMEGWLMGLPSGIRKEADARVAAWPGVPTPQPASATTGTDAAHRQGPSQRPAAQRKMEPDAAATGSPSGSDGPEAKQPDRLPSGSPQKVTQPSEETGAAVDKPGE</sequence>
<dbReference type="PANTHER" id="PTHR11102">
    <property type="entry name" value="SEL-1-LIKE PROTEIN"/>
    <property type="match status" value="1"/>
</dbReference>
<protein>
    <recommendedName>
        <fullName evidence="5">TPR repeat</fullName>
    </recommendedName>
</protein>
<dbReference type="InterPro" id="IPR006597">
    <property type="entry name" value="Sel1-like"/>
</dbReference>
<evidence type="ECO:0000256" key="1">
    <source>
        <dbReference type="SAM" id="MobiDB-lite"/>
    </source>
</evidence>
<dbReference type="InterPro" id="IPR050767">
    <property type="entry name" value="Sel1_AlgK"/>
</dbReference>
<dbReference type="PANTHER" id="PTHR11102:SF160">
    <property type="entry name" value="ERAD-ASSOCIATED E3 UBIQUITIN-PROTEIN LIGASE COMPONENT HRD3"/>
    <property type="match status" value="1"/>
</dbReference>
<reference evidence="3 4" key="1">
    <citation type="submission" date="2016-10" db="EMBL/GenBank/DDBJ databases">
        <authorList>
            <person name="de Groot N.N."/>
        </authorList>
    </citation>
    <scope>NUCLEOTIDE SEQUENCE [LARGE SCALE GENOMIC DNA]</scope>
    <source>
        <strain evidence="3 4">DSM 2698</strain>
    </source>
</reference>
<keyword evidence="2" id="KW-0732">Signal</keyword>
<gene>
    <name evidence="3" type="ORF">SAMN03080610_03582</name>
</gene>
<dbReference type="Proteomes" id="UP000199347">
    <property type="component" value="Unassembled WGS sequence"/>
</dbReference>
<dbReference type="SUPFAM" id="SSF81901">
    <property type="entry name" value="HCP-like"/>
    <property type="match status" value="1"/>
</dbReference>
<proteinExistence type="predicted"/>
<evidence type="ECO:0008006" key="5">
    <source>
        <dbReference type="Google" id="ProtNLM"/>
    </source>
</evidence>
<dbReference type="InterPro" id="IPR011990">
    <property type="entry name" value="TPR-like_helical_dom_sf"/>
</dbReference>
<feature type="compositionally biased region" description="Polar residues" evidence="1">
    <location>
        <begin position="430"/>
        <end position="440"/>
    </location>
</feature>
<dbReference type="AlphaFoldDB" id="A0A1G5PAS6"/>
<dbReference type="STRING" id="1120955.SAMN03080610_03582"/>
<keyword evidence="4" id="KW-1185">Reference proteome</keyword>
<dbReference type="OrthoDB" id="9816559at2"/>
<name>A0A1G5PAS6_AFIMA</name>
<dbReference type="SMART" id="SM00671">
    <property type="entry name" value="SEL1"/>
    <property type="match status" value="6"/>
</dbReference>
<dbReference type="EMBL" id="FMVW01000012">
    <property type="protein sequence ID" value="SCZ46171.1"/>
    <property type="molecule type" value="Genomic_DNA"/>
</dbReference>
<accession>A0A1G5PAS6</accession>
<feature type="signal peptide" evidence="2">
    <location>
        <begin position="1"/>
        <end position="26"/>
    </location>
</feature>
<evidence type="ECO:0000313" key="4">
    <source>
        <dbReference type="Proteomes" id="UP000199347"/>
    </source>
</evidence>
<dbReference type="Pfam" id="PF08238">
    <property type="entry name" value="Sel1"/>
    <property type="match status" value="6"/>
</dbReference>
<organism evidence="3 4">
    <name type="scientific">Afifella marina DSM 2698</name>
    <dbReference type="NCBI Taxonomy" id="1120955"/>
    <lineage>
        <taxon>Bacteria</taxon>
        <taxon>Pseudomonadati</taxon>
        <taxon>Pseudomonadota</taxon>
        <taxon>Alphaproteobacteria</taxon>
        <taxon>Hyphomicrobiales</taxon>
        <taxon>Afifellaceae</taxon>
        <taxon>Afifella</taxon>
    </lineage>
</organism>
<evidence type="ECO:0000256" key="2">
    <source>
        <dbReference type="SAM" id="SignalP"/>
    </source>
</evidence>
<evidence type="ECO:0000313" key="3">
    <source>
        <dbReference type="EMBL" id="SCZ46171.1"/>
    </source>
</evidence>
<feature type="region of interest" description="Disordered" evidence="1">
    <location>
        <begin position="27"/>
        <end position="55"/>
    </location>
</feature>